<keyword evidence="2" id="KW-0472">Membrane</keyword>
<dbReference type="AlphaFoldDB" id="A0A2U8E346"/>
<keyword evidence="2" id="KW-0812">Transmembrane</keyword>
<reference evidence="3 4" key="1">
    <citation type="journal article" date="2018" name="Syst. Appl. Microbiol.">
        <title>Ereboglobus luteus gen. nov. sp. nov. from cockroach guts, and new insights into the oxygen relationship of the genera Opitutus and Didymococcus (Verrucomicrobia: Opitutaceae).</title>
        <authorList>
            <person name="Tegtmeier D."/>
            <person name="Belitz A."/>
            <person name="Radek R."/>
            <person name="Heimerl T."/>
            <person name="Brune A."/>
        </authorList>
    </citation>
    <scope>NUCLEOTIDE SEQUENCE [LARGE SCALE GENOMIC DNA]</scope>
    <source>
        <strain evidence="3 4">Ho45</strain>
    </source>
</reference>
<dbReference type="Proteomes" id="UP000244896">
    <property type="component" value="Chromosome"/>
</dbReference>
<gene>
    <name evidence="3" type="ORF">CKA38_08250</name>
</gene>
<feature type="compositionally biased region" description="Gly residues" evidence="1">
    <location>
        <begin position="188"/>
        <end position="225"/>
    </location>
</feature>
<evidence type="ECO:0000256" key="2">
    <source>
        <dbReference type="SAM" id="Phobius"/>
    </source>
</evidence>
<organism evidence="3 4">
    <name type="scientific">Ereboglobus luteus</name>
    <dbReference type="NCBI Taxonomy" id="1796921"/>
    <lineage>
        <taxon>Bacteria</taxon>
        <taxon>Pseudomonadati</taxon>
        <taxon>Verrucomicrobiota</taxon>
        <taxon>Opitutia</taxon>
        <taxon>Opitutales</taxon>
        <taxon>Opitutaceae</taxon>
        <taxon>Ereboglobus</taxon>
    </lineage>
</organism>
<evidence type="ECO:0000313" key="3">
    <source>
        <dbReference type="EMBL" id="AWI09230.1"/>
    </source>
</evidence>
<sequence length="225" mass="23492">MDVRANARAKGGRAMTCRASRQRRRAFTIVEVLVALAICAMMGVMLVGAYMNVLYAYEAAAANPKRNLDLRFARNMLLAEADFETAQKGDSFEGATGRQVKWSAVIEATNTANLFHVTFTCELSAGNTPDEKEETITEVFRLLRPTWSTTSGFSPDAATLRAEARDRIVQDQQPSPLSGFGSSSSSSGGSGGGKSGGGTKSGGGGGNKQGSRAGGNTGGGGAPKR</sequence>
<dbReference type="EMBL" id="CP023004">
    <property type="protein sequence ID" value="AWI09230.1"/>
    <property type="molecule type" value="Genomic_DNA"/>
</dbReference>
<dbReference type="InterPro" id="IPR012902">
    <property type="entry name" value="N_methyl_site"/>
</dbReference>
<accession>A0A2U8E346</accession>
<dbReference type="Pfam" id="PF07963">
    <property type="entry name" value="N_methyl"/>
    <property type="match status" value="1"/>
</dbReference>
<feature type="transmembrane region" description="Helical" evidence="2">
    <location>
        <begin position="28"/>
        <end position="57"/>
    </location>
</feature>
<evidence type="ECO:0008006" key="5">
    <source>
        <dbReference type="Google" id="ProtNLM"/>
    </source>
</evidence>
<feature type="region of interest" description="Disordered" evidence="1">
    <location>
        <begin position="171"/>
        <end position="225"/>
    </location>
</feature>
<proteinExistence type="predicted"/>
<keyword evidence="2" id="KW-1133">Transmembrane helix</keyword>
<keyword evidence="4" id="KW-1185">Reference proteome</keyword>
<evidence type="ECO:0000256" key="1">
    <source>
        <dbReference type="SAM" id="MobiDB-lite"/>
    </source>
</evidence>
<evidence type="ECO:0000313" key="4">
    <source>
        <dbReference type="Proteomes" id="UP000244896"/>
    </source>
</evidence>
<dbReference type="KEGG" id="elut:CKA38_08250"/>
<protein>
    <recommendedName>
        <fullName evidence="5">Prepilin-type N-terminal cleavage/methylation domain-containing protein</fullName>
    </recommendedName>
</protein>
<feature type="compositionally biased region" description="Low complexity" evidence="1">
    <location>
        <begin position="178"/>
        <end position="187"/>
    </location>
</feature>
<name>A0A2U8E346_9BACT</name>